<dbReference type="AlphaFoldDB" id="A0A0H2ZWG1"/>
<accession>A0A0H2ZWG1</accession>
<dbReference type="EMBL" id="CP000479">
    <property type="protein sequence ID" value="ABK65994.1"/>
    <property type="molecule type" value="Genomic_DNA"/>
</dbReference>
<dbReference type="Proteomes" id="UP000001574">
    <property type="component" value="Chromosome"/>
</dbReference>
<name>A0A0H2ZWG1_MYCA1</name>
<protein>
    <submittedName>
        <fullName evidence="1">Uncharacterized protein</fullName>
    </submittedName>
</protein>
<gene>
    <name evidence="1" type="ordered locus">MAV_2743</name>
</gene>
<sequence>MSKVSGNELIDDVTPGDLIAVDRGSGERPYKVVFKDATDGGYLVTLESDGGETFQLDLPAGTRVTRALEAKWESAQSPTPNADD</sequence>
<evidence type="ECO:0000313" key="2">
    <source>
        <dbReference type="Proteomes" id="UP000001574"/>
    </source>
</evidence>
<proteinExistence type="predicted"/>
<reference evidence="1 2" key="1">
    <citation type="submission" date="2006-10" db="EMBL/GenBank/DDBJ databases">
        <authorList>
            <person name="Fleischmann R.D."/>
            <person name="Dodson R.J."/>
            <person name="Haft D.H."/>
            <person name="Merkel J.S."/>
            <person name="Nelson W.C."/>
            <person name="Fraser C.M."/>
        </authorList>
    </citation>
    <scope>NUCLEOTIDE SEQUENCE [LARGE SCALE GENOMIC DNA]</scope>
    <source>
        <strain evidence="1 2">104</strain>
    </source>
</reference>
<organism evidence="1 2">
    <name type="scientific">Mycobacterium avium (strain 104)</name>
    <dbReference type="NCBI Taxonomy" id="243243"/>
    <lineage>
        <taxon>Bacteria</taxon>
        <taxon>Bacillati</taxon>
        <taxon>Actinomycetota</taxon>
        <taxon>Actinomycetes</taxon>
        <taxon>Mycobacteriales</taxon>
        <taxon>Mycobacteriaceae</taxon>
        <taxon>Mycobacterium</taxon>
        <taxon>Mycobacterium avium complex (MAC)</taxon>
    </lineage>
</organism>
<dbReference type="RefSeq" id="WP_003876660.1">
    <property type="nucleotide sequence ID" value="NC_008595.1"/>
</dbReference>
<dbReference type="KEGG" id="mav:MAV_2743"/>
<dbReference type="HOGENOM" id="CLU_166794_0_0_11"/>
<dbReference type="GeneID" id="75270129"/>
<evidence type="ECO:0000313" key="1">
    <source>
        <dbReference type="EMBL" id="ABK65994.1"/>
    </source>
</evidence>